<keyword evidence="3 6" id="KW-0349">Heme</keyword>
<dbReference type="SUPFAM" id="SSF46458">
    <property type="entry name" value="Globin-like"/>
    <property type="match status" value="1"/>
</dbReference>
<protein>
    <recommendedName>
        <fullName evidence="6">Group 1 truncated hemoglobin</fullName>
    </recommendedName>
</protein>
<dbReference type="RefSeq" id="WP_207007506.1">
    <property type="nucleotide sequence ID" value="NZ_CP022295.1"/>
</dbReference>
<dbReference type="Pfam" id="PF01152">
    <property type="entry name" value="Bac_globin"/>
    <property type="match status" value="1"/>
</dbReference>
<keyword evidence="4 6" id="KW-0479">Metal-binding</keyword>
<dbReference type="InterPro" id="IPR009050">
    <property type="entry name" value="Globin-like_sf"/>
</dbReference>
<keyword evidence="2 6" id="KW-0813">Transport</keyword>
<organism evidence="7 8">
    <name type="scientific">Nocardioides aromaticivorans</name>
    <dbReference type="NCBI Taxonomy" id="200618"/>
    <lineage>
        <taxon>Bacteria</taxon>
        <taxon>Bacillati</taxon>
        <taxon>Actinomycetota</taxon>
        <taxon>Actinomycetes</taxon>
        <taxon>Propionibacteriales</taxon>
        <taxon>Nocardioidaceae</taxon>
        <taxon>Nocardioides</taxon>
    </lineage>
</organism>
<proteinExistence type="inferred from homology"/>
<reference evidence="7 8" key="1">
    <citation type="submission" date="2017-06" db="EMBL/GenBank/DDBJ databases">
        <title>Complete Genome Sequence of the Soil Carbazole-Degrading Bacterium Nocardioides aromaticivorans IC177.</title>
        <authorList>
            <person name="Vejarano F."/>
            <person name="Suzuki-Minakuchi C."/>
            <person name="Ohtsubo Y."/>
            <person name="Tsuda M."/>
            <person name="Okada K."/>
            <person name="Nojiri H."/>
        </authorList>
    </citation>
    <scope>NUCLEOTIDE SEQUENCE [LARGE SCALE GENOMIC DNA]</scope>
    <source>
        <strain evidence="7 8">IC177</strain>
    </source>
</reference>
<keyword evidence="6" id="KW-0561">Oxygen transport</keyword>
<comment type="similarity">
    <text evidence="1 6">Belongs to the truncated hemoglobin family. Group I subfamily.</text>
</comment>
<dbReference type="PIRSF" id="PIRSF002030">
    <property type="entry name" value="Globin_Protozoa/Cyanobacteria"/>
    <property type="match status" value="1"/>
</dbReference>
<dbReference type="InterPro" id="IPR012292">
    <property type="entry name" value="Globin/Proto"/>
</dbReference>
<evidence type="ECO:0000256" key="1">
    <source>
        <dbReference type="ARBA" id="ARBA00009660"/>
    </source>
</evidence>
<dbReference type="CDD" id="cd00454">
    <property type="entry name" value="TrHb1_N"/>
    <property type="match status" value="1"/>
</dbReference>
<keyword evidence="8" id="KW-1185">Reference proteome</keyword>
<sequence>MSGTSAYDEIGGAGAVKAAVAVFYQRVLDDPDLRSWFADIDLQRLKAHQRAFLSHALGGPDLFAGRSMAEAHAGLAITDDAFEAVVEHLVMTLHDLGVTPERLQHVRGTVDSLRDEVVSARPAAT</sequence>
<accession>A0ABX7PSJ1</accession>
<evidence type="ECO:0000313" key="8">
    <source>
        <dbReference type="Proteomes" id="UP000662818"/>
    </source>
</evidence>
<evidence type="ECO:0000256" key="4">
    <source>
        <dbReference type="ARBA" id="ARBA00022723"/>
    </source>
</evidence>
<keyword evidence="5 6" id="KW-0408">Iron</keyword>
<dbReference type="Gene3D" id="1.10.490.10">
    <property type="entry name" value="Globins"/>
    <property type="match status" value="1"/>
</dbReference>
<gene>
    <name evidence="7" type="ORF">CFH99_23870</name>
</gene>
<evidence type="ECO:0000256" key="5">
    <source>
        <dbReference type="ARBA" id="ARBA00023004"/>
    </source>
</evidence>
<evidence type="ECO:0000256" key="3">
    <source>
        <dbReference type="ARBA" id="ARBA00022617"/>
    </source>
</evidence>
<dbReference type="InterPro" id="IPR001486">
    <property type="entry name" value="Hemoglobin_trunc"/>
</dbReference>
<comment type="cofactor">
    <cofactor evidence="6">
        <name>heme</name>
        <dbReference type="ChEBI" id="CHEBI:30413"/>
    </cofactor>
</comment>
<name>A0ABX7PSJ1_9ACTN</name>
<dbReference type="Proteomes" id="UP000662818">
    <property type="component" value="Chromosome"/>
</dbReference>
<evidence type="ECO:0000256" key="2">
    <source>
        <dbReference type="ARBA" id="ARBA00022448"/>
    </source>
</evidence>
<evidence type="ECO:0000256" key="6">
    <source>
        <dbReference type="PIRNR" id="PIRNR002030"/>
    </source>
</evidence>
<dbReference type="EMBL" id="CP022295">
    <property type="protein sequence ID" value="QSR28665.1"/>
    <property type="molecule type" value="Genomic_DNA"/>
</dbReference>
<evidence type="ECO:0000313" key="7">
    <source>
        <dbReference type="EMBL" id="QSR28665.1"/>
    </source>
</evidence>
<dbReference type="InterPro" id="IPR016339">
    <property type="entry name" value="Hemoglobin_trunc_I"/>
</dbReference>